<dbReference type="Proteomes" id="UP000630805">
    <property type="component" value="Unassembled WGS sequence"/>
</dbReference>
<dbReference type="RefSeq" id="WP_176863187.1">
    <property type="nucleotide sequence ID" value="NZ_JABXWT010000002.1"/>
</dbReference>
<feature type="transmembrane region" description="Helical" evidence="1">
    <location>
        <begin position="250"/>
        <end position="269"/>
    </location>
</feature>
<dbReference type="EMBL" id="JABXWT010000002">
    <property type="protein sequence ID" value="NVO55599.1"/>
    <property type="molecule type" value="Genomic_DNA"/>
</dbReference>
<feature type="transmembrane region" description="Helical" evidence="1">
    <location>
        <begin position="129"/>
        <end position="148"/>
    </location>
</feature>
<gene>
    <name evidence="2" type="ORF">HW561_07340</name>
</gene>
<proteinExistence type="predicted"/>
<feature type="transmembrane region" description="Helical" evidence="1">
    <location>
        <begin position="45"/>
        <end position="64"/>
    </location>
</feature>
<keyword evidence="2" id="KW-0489">Methyltransferase</keyword>
<feature type="transmembrane region" description="Helical" evidence="1">
    <location>
        <begin position="177"/>
        <end position="198"/>
    </location>
</feature>
<dbReference type="GO" id="GO:0008168">
    <property type="term" value="F:methyltransferase activity"/>
    <property type="evidence" value="ECO:0007669"/>
    <property type="project" value="UniProtKB-KW"/>
</dbReference>
<feature type="transmembrane region" description="Helical" evidence="1">
    <location>
        <begin position="85"/>
        <end position="109"/>
    </location>
</feature>
<feature type="transmembrane region" description="Helical" evidence="1">
    <location>
        <begin position="218"/>
        <end position="238"/>
    </location>
</feature>
<evidence type="ECO:0000313" key="2">
    <source>
        <dbReference type="EMBL" id="NVO55599.1"/>
    </source>
</evidence>
<organism evidence="2 3">
    <name type="scientific">Ruegeria haliotis</name>
    <dbReference type="NCBI Taxonomy" id="2747601"/>
    <lineage>
        <taxon>Bacteria</taxon>
        <taxon>Pseudomonadati</taxon>
        <taxon>Pseudomonadota</taxon>
        <taxon>Alphaproteobacteria</taxon>
        <taxon>Rhodobacterales</taxon>
        <taxon>Roseobacteraceae</taxon>
        <taxon>Ruegeria</taxon>
    </lineage>
</organism>
<accession>A0ABX2PN85</accession>
<reference evidence="2 3" key="1">
    <citation type="submission" date="2020-06" db="EMBL/GenBank/DDBJ databases">
        <authorList>
            <person name="Cao W.R."/>
        </authorList>
    </citation>
    <scope>NUCLEOTIDE SEQUENCE [LARGE SCALE GENOMIC DNA]</scope>
    <source>
        <strain evidence="2 3">B1Z28</strain>
    </source>
</reference>
<keyword evidence="1" id="KW-0472">Membrane</keyword>
<evidence type="ECO:0000256" key="1">
    <source>
        <dbReference type="SAM" id="Phobius"/>
    </source>
</evidence>
<keyword evidence="2" id="KW-0808">Transferase</keyword>
<feature type="transmembrane region" description="Helical" evidence="1">
    <location>
        <begin position="289"/>
        <end position="313"/>
    </location>
</feature>
<feature type="transmembrane region" description="Helical" evidence="1">
    <location>
        <begin position="349"/>
        <end position="382"/>
    </location>
</feature>
<evidence type="ECO:0000313" key="3">
    <source>
        <dbReference type="Proteomes" id="UP000630805"/>
    </source>
</evidence>
<comment type="caution">
    <text evidence="2">The sequence shown here is derived from an EMBL/GenBank/DDBJ whole genome shotgun (WGS) entry which is preliminary data.</text>
</comment>
<keyword evidence="3" id="KW-1185">Reference proteome</keyword>
<keyword evidence="1" id="KW-1133">Transmembrane helix</keyword>
<keyword evidence="1" id="KW-0812">Transmembrane</keyword>
<protein>
    <submittedName>
        <fullName evidence="2">Isoprenylcysteine carboxyl methyltransferase</fullName>
    </submittedName>
</protein>
<dbReference type="GO" id="GO:0032259">
    <property type="term" value="P:methylation"/>
    <property type="evidence" value="ECO:0007669"/>
    <property type="project" value="UniProtKB-KW"/>
</dbReference>
<feature type="transmembrane region" description="Helical" evidence="1">
    <location>
        <begin position="12"/>
        <end position="33"/>
    </location>
</feature>
<sequence>MTSRSGFKRPASAIPATSGLIAMISIPVLHYLWPDMPSISDRDQTVMFALSVFGLLALSEIFFAKIHKKPGSGLVYRPQNFFDPVYIQDLQIKLVGLATSAGLLALFYWSADLYRGDWYTPFFSLLADYWGLILALVLTVVTSVHFMMRHPRDGMWHLGRVVLTLGRQSIRARGLKVYLLGLAVKGYFLPLMFCYLVYDWAFFQSRSLWAASDFPEVYEYLFRFSFFLDLTVVVIGYATATRLLTSHIRWTETTVSGWMVCLICYAPFWQVLSRDYFNYVQDDFAWGAWLWDYPVIYTIWGSTILFFLGIYCLTAARMGLRFSNLTYRGLACDFPYNISKHPSYISKNISWWLVSIPFIAVDFWTGVANCIALLGVNFIYFMRAWHEERCLSQAPSYRAYKRHINENGWLARVKGLVSGSAPQTSKEIN</sequence>
<name>A0ABX2PN85_9RHOB</name>